<keyword evidence="2" id="KW-1185">Reference proteome</keyword>
<dbReference type="HOGENOM" id="CLU_2709093_0_0_1"/>
<dbReference type="Proteomes" id="UP000026962">
    <property type="component" value="Chromosome 8"/>
</dbReference>
<evidence type="ECO:0000313" key="2">
    <source>
        <dbReference type="Proteomes" id="UP000026962"/>
    </source>
</evidence>
<protein>
    <submittedName>
        <fullName evidence="1">Uncharacterized protein</fullName>
    </submittedName>
</protein>
<dbReference type="Gramene" id="OPUNC08G09080.1">
    <property type="protein sequence ID" value="OPUNC08G09080.1"/>
    <property type="gene ID" value="OPUNC08G09080"/>
</dbReference>
<evidence type="ECO:0000313" key="1">
    <source>
        <dbReference type="EnsemblPlants" id="OPUNC08G09080.1"/>
    </source>
</evidence>
<dbReference type="EnsemblPlants" id="OPUNC08G09080.1">
    <property type="protein sequence ID" value="OPUNC08G09080.1"/>
    <property type="gene ID" value="OPUNC08G09080"/>
</dbReference>
<reference evidence="1" key="1">
    <citation type="submission" date="2015-04" db="UniProtKB">
        <authorList>
            <consortium name="EnsemblPlants"/>
        </authorList>
    </citation>
    <scope>IDENTIFICATION</scope>
</reference>
<accession>A0A0E0LTI5</accession>
<sequence>MLLVTPIIDITTHIRTRNILISLSLMIRKAEKYFSLSQTREEEKVLLAEVYITGCADKWISSSDIRTGHQSLA</sequence>
<organism evidence="1">
    <name type="scientific">Oryza punctata</name>
    <name type="common">Red rice</name>
    <dbReference type="NCBI Taxonomy" id="4537"/>
    <lineage>
        <taxon>Eukaryota</taxon>
        <taxon>Viridiplantae</taxon>
        <taxon>Streptophyta</taxon>
        <taxon>Embryophyta</taxon>
        <taxon>Tracheophyta</taxon>
        <taxon>Spermatophyta</taxon>
        <taxon>Magnoliopsida</taxon>
        <taxon>Liliopsida</taxon>
        <taxon>Poales</taxon>
        <taxon>Poaceae</taxon>
        <taxon>BOP clade</taxon>
        <taxon>Oryzoideae</taxon>
        <taxon>Oryzeae</taxon>
        <taxon>Oryzinae</taxon>
        <taxon>Oryza</taxon>
    </lineage>
</organism>
<name>A0A0E0LTI5_ORYPU</name>
<reference evidence="1" key="2">
    <citation type="submission" date="2018-05" db="EMBL/GenBank/DDBJ databases">
        <title>OpunRS2 (Oryza punctata Reference Sequence Version 2).</title>
        <authorList>
            <person name="Zhang J."/>
            <person name="Kudrna D."/>
            <person name="Lee S."/>
            <person name="Talag J."/>
            <person name="Welchert J."/>
            <person name="Wing R.A."/>
        </authorList>
    </citation>
    <scope>NUCLEOTIDE SEQUENCE [LARGE SCALE GENOMIC DNA]</scope>
</reference>
<dbReference type="AlphaFoldDB" id="A0A0E0LTI5"/>
<proteinExistence type="predicted"/>